<evidence type="ECO:0000313" key="3">
    <source>
        <dbReference type="Proteomes" id="UP001183777"/>
    </source>
</evidence>
<organism evidence="2 3">
    <name type="scientific">Streptomyces salyersiae</name>
    <dbReference type="NCBI Taxonomy" id="3075530"/>
    <lineage>
        <taxon>Bacteria</taxon>
        <taxon>Bacillati</taxon>
        <taxon>Actinomycetota</taxon>
        <taxon>Actinomycetes</taxon>
        <taxon>Kitasatosporales</taxon>
        <taxon>Streptomycetaceae</taxon>
        <taxon>Streptomyces</taxon>
    </lineage>
</organism>
<feature type="compositionally biased region" description="Basic residues" evidence="1">
    <location>
        <begin position="58"/>
        <end position="67"/>
    </location>
</feature>
<dbReference type="RefSeq" id="WP_311656952.1">
    <property type="nucleotide sequence ID" value="NZ_JAVREX010000005.1"/>
</dbReference>
<gene>
    <name evidence="2" type="ORF">RM649_15545</name>
</gene>
<dbReference type="Proteomes" id="UP001183777">
    <property type="component" value="Unassembled WGS sequence"/>
</dbReference>
<evidence type="ECO:0000313" key="2">
    <source>
        <dbReference type="EMBL" id="MDT0429056.1"/>
    </source>
</evidence>
<accession>A0ABU2RJN2</accession>
<keyword evidence="3" id="KW-1185">Reference proteome</keyword>
<comment type="caution">
    <text evidence="2">The sequence shown here is derived from an EMBL/GenBank/DDBJ whole genome shotgun (WGS) entry which is preliminary data.</text>
</comment>
<feature type="compositionally biased region" description="Low complexity" evidence="1">
    <location>
        <begin position="1"/>
        <end position="11"/>
    </location>
</feature>
<evidence type="ECO:0000256" key="1">
    <source>
        <dbReference type="SAM" id="MobiDB-lite"/>
    </source>
</evidence>
<proteinExistence type="predicted"/>
<feature type="region of interest" description="Disordered" evidence="1">
    <location>
        <begin position="41"/>
        <end position="67"/>
    </location>
</feature>
<sequence>MTTPDTTMDPPAHLMSIPEPPKPVEGCDVCQALAAQRLEARGRGDYSAATDASVEIRRHPHTTRKRR</sequence>
<feature type="region of interest" description="Disordered" evidence="1">
    <location>
        <begin position="1"/>
        <end position="23"/>
    </location>
</feature>
<reference evidence="3" key="1">
    <citation type="submission" date="2023-07" db="EMBL/GenBank/DDBJ databases">
        <title>30 novel species of actinomycetes from the DSMZ collection.</title>
        <authorList>
            <person name="Nouioui I."/>
        </authorList>
    </citation>
    <scope>NUCLEOTIDE SEQUENCE [LARGE SCALE GENOMIC DNA]</scope>
    <source>
        <strain evidence="3">DSM 41770</strain>
    </source>
</reference>
<dbReference type="EMBL" id="JAVREX010000005">
    <property type="protein sequence ID" value="MDT0429056.1"/>
    <property type="molecule type" value="Genomic_DNA"/>
</dbReference>
<protein>
    <submittedName>
        <fullName evidence="2">Uncharacterized protein</fullName>
    </submittedName>
</protein>
<name>A0ABU2RJN2_9ACTN</name>